<gene>
    <name evidence="13" type="ORF">CTI12_AA061780</name>
</gene>
<dbReference type="GO" id="GO:0004672">
    <property type="term" value="F:protein kinase activity"/>
    <property type="evidence" value="ECO:0007669"/>
    <property type="project" value="InterPro"/>
</dbReference>
<dbReference type="OrthoDB" id="4062651at2759"/>
<keyword evidence="7 11" id="KW-0472">Membrane</keyword>
<reference evidence="13 14" key="1">
    <citation type="journal article" date="2018" name="Mol. Plant">
        <title>The genome of Artemisia annua provides insight into the evolution of Asteraceae family and artemisinin biosynthesis.</title>
        <authorList>
            <person name="Shen Q."/>
            <person name="Zhang L."/>
            <person name="Liao Z."/>
            <person name="Wang S."/>
            <person name="Yan T."/>
            <person name="Shi P."/>
            <person name="Liu M."/>
            <person name="Fu X."/>
            <person name="Pan Q."/>
            <person name="Wang Y."/>
            <person name="Lv Z."/>
            <person name="Lu X."/>
            <person name="Zhang F."/>
            <person name="Jiang W."/>
            <person name="Ma Y."/>
            <person name="Chen M."/>
            <person name="Hao X."/>
            <person name="Li L."/>
            <person name="Tang Y."/>
            <person name="Lv G."/>
            <person name="Zhou Y."/>
            <person name="Sun X."/>
            <person name="Brodelius P.E."/>
            <person name="Rose J.K.C."/>
            <person name="Tang K."/>
        </authorList>
    </citation>
    <scope>NUCLEOTIDE SEQUENCE [LARGE SCALE GENOMIC DNA]</scope>
    <source>
        <strain evidence="14">cv. Huhao1</strain>
        <tissue evidence="13">Leaf</tissue>
    </source>
</reference>
<feature type="compositionally biased region" description="Basic residues" evidence="10">
    <location>
        <begin position="659"/>
        <end position="668"/>
    </location>
</feature>
<dbReference type="InterPro" id="IPR011009">
    <property type="entry name" value="Kinase-like_dom_sf"/>
</dbReference>
<feature type="compositionally biased region" description="Basic and acidic residues" evidence="10">
    <location>
        <begin position="552"/>
        <end position="577"/>
    </location>
</feature>
<keyword evidence="3 11" id="KW-0812">Transmembrane</keyword>
<evidence type="ECO:0000256" key="11">
    <source>
        <dbReference type="SAM" id="Phobius"/>
    </source>
</evidence>
<dbReference type="FunFam" id="1.10.510.10:FF:000479">
    <property type="entry name" value="Leucine-rich repeat receptor-like protein kinase"/>
    <property type="match status" value="1"/>
</dbReference>
<keyword evidence="8" id="KW-0675">Receptor</keyword>
<evidence type="ECO:0000313" key="13">
    <source>
        <dbReference type="EMBL" id="PWA83473.1"/>
    </source>
</evidence>
<feature type="compositionally biased region" description="Basic and acidic residues" evidence="10">
    <location>
        <begin position="586"/>
        <end position="597"/>
    </location>
</feature>
<feature type="domain" description="Protein kinase" evidence="12">
    <location>
        <begin position="214"/>
        <end position="516"/>
    </location>
</feature>
<dbReference type="GO" id="GO:0005524">
    <property type="term" value="F:ATP binding"/>
    <property type="evidence" value="ECO:0007669"/>
    <property type="project" value="InterPro"/>
</dbReference>
<evidence type="ECO:0000256" key="7">
    <source>
        <dbReference type="ARBA" id="ARBA00023136"/>
    </source>
</evidence>
<keyword evidence="4" id="KW-0732">Signal</keyword>
<proteinExistence type="predicted"/>
<dbReference type="InterPro" id="IPR051564">
    <property type="entry name" value="LRR_receptor-like_kinase"/>
</dbReference>
<dbReference type="STRING" id="35608.A0A2U1PCJ5"/>
<feature type="compositionally biased region" description="Acidic residues" evidence="10">
    <location>
        <begin position="708"/>
        <end position="717"/>
    </location>
</feature>
<feature type="compositionally biased region" description="Polar residues" evidence="10">
    <location>
        <begin position="1115"/>
        <end position="1129"/>
    </location>
</feature>
<evidence type="ECO:0000313" key="14">
    <source>
        <dbReference type="Proteomes" id="UP000245207"/>
    </source>
</evidence>
<name>A0A2U1PCJ5_ARTAN</name>
<feature type="region of interest" description="Disordered" evidence="10">
    <location>
        <begin position="1061"/>
        <end position="1178"/>
    </location>
</feature>
<evidence type="ECO:0000256" key="5">
    <source>
        <dbReference type="ARBA" id="ARBA00022737"/>
    </source>
</evidence>
<evidence type="ECO:0000256" key="6">
    <source>
        <dbReference type="ARBA" id="ARBA00022989"/>
    </source>
</evidence>
<evidence type="ECO:0000259" key="12">
    <source>
        <dbReference type="PROSITE" id="PS50011"/>
    </source>
</evidence>
<keyword evidence="6 11" id="KW-1133">Transmembrane helix</keyword>
<comment type="caution">
    <text evidence="13">The sequence shown here is derived from an EMBL/GenBank/DDBJ whole genome shotgun (WGS) entry which is preliminary data.</text>
</comment>
<dbReference type="PANTHER" id="PTHR48055">
    <property type="entry name" value="LEUCINE-RICH REPEAT RECEPTOR PROTEIN KINASE EMS1"/>
    <property type="match status" value="1"/>
</dbReference>
<evidence type="ECO:0000256" key="9">
    <source>
        <dbReference type="ARBA" id="ARBA00023180"/>
    </source>
</evidence>
<dbReference type="Proteomes" id="UP000245207">
    <property type="component" value="Unassembled WGS sequence"/>
</dbReference>
<comment type="subcellular location">
    <subcellularLocation>
        <location evidence="1">Membrane</location>
        <topology evidence="1">Single-pass membrane protein</topology>
    </subcellularLocation>
</comment>
<dbReference type="EMBL" id="PKPP01001346">
    <property type="protein sequence ID" value="PWA83473.1"/>
    <property type="molecule type" value="Genomic_DNA"/>
</dbReference>
<feature type="compositionally biased region" description="Basic residues" evidence="10">
    <location>
        <begin position="692"/>
        <end position="701"/>
    </location>
</feature>
<dbReference type="InterPro" id="IPR000719">
    <property type="entry name" value="Prot_kinase_dom"/>
</dbReference>
<evidence type="ECO:0000256" key="1">
    <source>
        <dbReference type="ARBA" id="ARBA00004167"/>
    </source>
</evidence>
<dbReference type="SMART" id="SM00220">
    <property type="entry name" value="S_TKc"/>
    <property type="match status" value="1"/>
</dbReference>
<feature type="region of interest" description="Disordered" evidence="10">
    <location>
        <begin position="510"/>
        <end position="717"/>
    </location>
</feature>
<evidence type="ECO:0000256" key="3">
    <source>
        <dbReference type="ARBA" id="ARBA00022692"/>
    </source>
</evidence>
<dbReference type="SUPFAM" id="SSF56112">
    <property type="entry name" value="Protein kinase-like (PK-like)"/>
    <property type="match status" value="1"/>
</dbReference>
<accession>A0A2U1PCJ5</accession>
<keyword evidence="9" id="KW-0325">Glycoprotein</keyword>
<keyword evidence="13" id="KW-0808">Transferase</keyword>
<sequence length="1352" mass="154674">MCFTNCEFPTFSLGFPRKLSIIQLFPCVPTRPPYFKRPHYYCRPPPMTTIRQLYLLTALALIVSIHARLYPDPKHHEMSQLDSPNGIDNKLVSKRYNFAETNPKSNSNDLQAPPPAPTVELFQKQNDKDKKRKLVPSCILALSAAIIVVVVIVVEAVRWKMNPSYPKMFDPLRNEEYEARVICGTGKWTNTVPQSLVNRSKLRNSPFWEKKMVLHRCRSLGKAGVVKCTYKTDLPEGKVKAIAIKKIDHLSEDAAELTEEDTTLCTKTIYQLSKDAAELTEEDTTLRNKKIYQLPKDAAELTEEDFMKNGSLQDILQQVKDGRRKFDWLARHKVAVGVASGLEYLHLNHTPRIVHRDLKPANLLLDDDMEARIADFGLAESIPDADTHMTGSNVAGSLGYIAPEYHQTMEFNDKCDIYSFGVVLAVLVMGKFPSDEFFQRSEFSLLKYMRNVMIGEDPKQAIDPKMLGNGYEEQMLLVLKIACFCTLDNPDERPDNEPKETEVADALNTIESSSFLKETTTSTKGDAHVKQPKMGRKKQVPRSSTKKVQRMRKQEEMRAKERLKEAQKKQEAQEAEKQKKKSTKRKVQEDKPDETHVTKKNRRKLDESDSPSTRTRGASQRKLDEAYEKMKQARKRKVDEGEPTDKEFVEVSEDENKKEHKKKKAAGKKKVDEGEPTDKEFVEVSEDENKKEYKKKKAAGKRKVDEGQAADDETPIDEEPIQVSIALQASKTLRGRATSAPLFEAMRNLSAERKIMIREMGFGELIDFPIGDIPTKLAFFVVNSLDTKSMCLKLREGKIKILPETVQKVIGIPMGERPLERQEGERGYDDPFLAEWKSQFPKDTKRITTRNVSEVIVATTNTDYMFKMNFLMLFANTMGCCDNSSVVKYTVLNNVLEDDNVREIDWCTYIWECARSSKNEWTKRCKPKDVVYYGPITFLMLVYLHYTKFAAMEVRRRVPAFKSWNSTLMKKRETLEMNKENVGMLKVIGEMNEEEQSLQKEDLYQMIKERIENIVSDKEMLEQTIEENLEIYKDDVPLNKFKKIMWHLFKQPADHVEDLNLQSSSQSTPTTISPPETDDNDDNGDSFHFVFQQRNQNEEQVADNAESAVVDETTKNNVLNDDVSASGSGKNEDAENDNKDGNNSEKKDANEGDGPKEATNQKNETGITEEEADLTDSQMLKAVEESEKKDEKGEADINDLTDLTDSQILKAVEENEKRQQEEELETVYSDKDGNMLMRMSIQSLAPGLEVETPVIDTFASILNYEEPFSTKNLKRHYFHTGMMVFFPIISSDHYYAIVFNIQMGYAVIIDNSESDATYEGKYKDVYDLVDIRTLSVTFAWSGSTKTIWPTKF</sequence>
<keyword evidence="2" id="KW-0433">Leucine-rich repeat</keyword>
<evidence type="ECO:0000256" key="2">
    <source>
        <dbReference type="ARBA" id="ARBA00022614"/>
    </source>
</evidence>
<dbReference type="PROSITE" id="PS00108">
    <property type="entry name" value="PROTEIN_KINASE_ST"/>
    <property type="match status" value="1"/>
</dbReference>
<evidence type="ECO:0000256" key="10">
    <source>
        <dbReference type="SAM" id="MobiDB-lite"/>
    </source>
</evidence>
<feature type="compositionally biased region" description="Basic and acidic residues" evidence="10">
    <location>
        <begin position="669"/>
        <end position="691"/>
    </location>
</feature>
<dbReference type="PROSITE" id="PS50011">
    <property type="entry name" value="PROTEIN_KINASE_DOM"/>
    <property type="match status" value="1"/>
</dbReference>
<dbReference type="Pfam" id="PF00069">
    <property type="entry name" value="Pkinase"/>
    <property type="match status" value="1"/>
</dbReference>
<keyword evidence="14" id="KW-1185">Reference proteome</keyword>
<feature type="compositionally biased region" description="Low complexity" evidence="10">
    <location>
        <begin position="1062"/>
        <end position="1075"/>
    </location>
</feature>
<keyword evidence="5" id="KW-0677">Repeat</keyword>
<feature type="compositionally biased region" description="Basic and acidic residues" evidence="10">
    <location>
        <begin position="621"/>
        <end position="658"/>
    </location>
</feature>
<feature type="compositionally biased region" description="Basic residues" evidence="10">
    <location>
        <begin position="530"/>
        <end position="551"/>
    </location>
</feature>
<feature type="compositionally biased region" description="Polar residues" evidence="10">
    <location>
        <begin position="510"/>
        <end position="524"/>
    </location>
</feature>
<dbReference type="InterPro" id="IPR008271">
    <property type="entry name" value="Ser/Thr_kinase_AS"/>
</dbReference>
<evidence type="ECO:0000256" key="4">
    <source>
        <dbReference type="ARBA" id="ARBA00022729"/>
    </source>
</evidence>
<feature type="transmembrane region" description="Helical" evidence="11">
    <location>
        <begin position="53"/>
        <end position="70"/>
    </location>
</feature>
<keyword evidence="13" id="KW-0418">Kinase</keyword>
<feature type="transmembrane region" description="Helical" evidence="11">
    <location>
        <begin position="134"/>
        <end position="154"/>
    </location>
</feature>
<dbReference type="GO" id="GO:0016020">
    <property type="term" value="C:membrane"/>
    <property type="evidence" value="ECO:0007669"/>
    <property type="project" value="UniProtKB-SubCell"/>
</dbReference>
<organism evidence="13 14">
    <name type="scientific">Artemisia annua</name>
    <name type="common">Sweet wormwood</name>
    <dbReference type="NCBI Taxonomy" id="35608"/>
    <lineage>
        <taxon>Eukaryota</taxon>
        <taxon>Viridiplantae</taxon>
        <taxon>Streptophyta</taxon>
        <taxon>Embryophyta</taxon>
        <taxon>Tracheophyta</taxon>
        <taxon>Spermatophyta</taxon>
        <taxon>Magnoliopsida</taxon>
        <taxon>eudicotyledons</taxon>
        <taxon>Gunneridae</taxon>
        <taxon>Pentapetalae</taxon>
        <taxon>asterids</taxon>
        <taxon>campanulids</taxon>
        <taxon>Asterales</taxon>
        <taxon>Asteraceae</taxon>
        <taxon>Asteroideae</taxon>
        <taxon>Anthemideae</taxon>
        <taxon>Artemisiinae</taxon>
        <taxon>Artemisia</taxon>
    </lineage>
</organism>
<dbReference type="Gene3D" id="1.10.510.10">
    <property type="entry name" value="Transferase(Phosphotransferase) domain 1"/>
    <property type="match status" value="1"/>
</dbReference>
<evidence type="ECO:0000256" key="8">
    <source>
        <dbReference type="ARBA" id="ARBA00023170"/>
    </source>
</evidence>
<dbReference type="PANTHER" id="PTHR48055:SF22">
    <property type="entry name" value="LEUCINE-RICH REPEAT RECEPTOR-LIKE SERINE_THREONINE_TYROSINE-PROTEIN KINASE SOBIR1"/>
    <property type="match status" value="1"/>
</dbReference>
<feature type="compositionally biased region" description="Basic and acidic residues" evidence="10">
    <location>
        <begin position="1130"/>
        <end position="1156"/>
    </location>
</feature>
<protein>
    <submittedName>
        <fullName evidence="13">Leucine-rich repeat protein kinase family protein</fullName>
    </submittedName>
</protein>